<dbReference type="Proteomes" id="UP000051927">
    <property type="component" value="Unassembled WGS sequence"/>
</dbReference>
<keyword evidence="3" id="KW-1185">Reference proteome</keyword>
<keyword evidence="1" id="KW-0378">Hydrolase</keyword>
<dbReference type="CDD" id="cd06460">
    <property type="entry name" value="M32_Taq"/>
    <property type="match status" value="1"/>
</dbReference>
<protein>
    <recommendedName>
        <fullName evidence="1">Metal-dependent carboxypeptidase</fullName>
        <ecNumber evidence="1">3.4.17.19</ecNumber>
    </recommendedName>
</protein>
<dbReference type="PANTHER" id="PTHR34217:SF1">
    <property type="entry name" value="CARBOXYPEPTIDASE 1"/>
    <property type="match status" value="1"/>
</dbReference>
<dbReference type="PROSITE" id="PS52034">
    <property type="entry name" value="PEPTIDASE_M32"/>
    <property type="match status" value="1"/>
</dbReference>
<dbReference type="SUPFAM" id="SSF55486">
    <property type="entry name" value="Metalloproteases ('zincins'), catalytic domain"/>
    <property type="match status" value="1"/>
</dbReference>
<dbReference type="GO" id="GO:0004180">
    <property type="term" value="F:carboxypeptidase activity"/>
    <property type="evidence" value="ECO:0007669"/>
    <property type="project" value="UniProtKB-KW"/>
</dbReference>
<dbReference type="PRINTS" id="PR00998">
    <property type="entry name" value="CRBOXYPTASET"/>
</dbReference>
<dbReference type="EC" id="3.4.17.19" evidence="1"/>
<sequence length="517" mass="58187">MDSEKSKTTLNAALSNPRQDIAELDALEKKIFALRYSAEELSSFGPCLDPAKATEERGEALAILGEQMQALLVDPQVGALLDRLHENRAVLDETHRAQVKILRRDRAQLVDVPPEVQSNFVRLATEANDVWEKAKNADDWDLFAPYLDKLVAGQIDIAQYRDAEKDPYDVLLNDFEHGSNRAFYDSFFTKIKDTIVPLVADCAASKHQPSTKPLEGSFDVDRQWNLAKDIVAMQGVDRDAFWLGKTEHPYTAGPGIGFVMVASHVYEDDLLSNVYSMLHENGHALYEQGVNWDYRFTSLKGGTSMGMHESQSRFFENYVGHSEAFAEPLIQLMRKHFPGQLTRVTAFQLFSAANKVQPSLIRTEADELTYPLHILVRYEIEQALLAGEVKAADVPKLWAEKYHHYLGVTVPDNTHGALQDVHWSWGEFGYFPTYALGSAFGAQFKHAMIEDGMDFDGVCSSGDLAPIREWLGQRIWKWGRAKDSGELIASATGEPFDVGYFTSYLVEKFSRIYGLTR</sequence>
<evidence type="ECO:0000313" key="3">
    <source>
        <dbReference type="Proteomes" id="UP000051927"/>
    </source>
</evidence>
<comment type="catalytic activity">
    <reaction evidence="1">
        <text>Release of a C-terminal amino acid with broad specificity, except for -Pro.</text>
        <dbReference type="EC" id="3.4.17.19"/>
    </reaction>
</comment>
<dbReference type="RefSeq" id="WP_003149175.1">
    <property type="nucleotide sequence ID" value="NZ_JQCP01000002.1"/>
</dbReference>
<reference evidence="2 3" key="1">
    <citation type="journal article" date="2015" name="Genome Announc.">
        <title>Expanding the biotechnology potential of lactobacilli through comparative genomics of 213 strains and associated genera.</title>
        <authorList>
            <person name="Sun Z."/>
            <person name="Harris H.M."/>
            <person name="McCann A."/>
            <person name="Guo C."/>
            <person name="Argimon S."/>
            <person name="Zhang W."/>
            <person name="Yang X."/>
            <person name="Jeffery I.B."/>
            <person name="Cooney J.C."/>
            <person name="Kagawa T.F."/>
            <person name="Liu W."/>
            <person name="Song Y."/>
            <person name="Salvetti E."/>
            <person name="Wrobel A."/>
            <person name="Rasinkangas P."/>
            <person name="Parkhill J."/>
            <person name="Rea M.C."/>
            <person name="O'Sullivan O."/>
            <person name="Ritari J."/>
            <person name="Douillard F.P."/>
            <person name="Paul Ross R."/>
            <person name="Yang R."/>
            <person name="Briner A.E."/>
            <person name="Felis G.E."/>
            <person name="de Vos W.M."/>
            <person name="Barrangou R."/>
            <person name="Klaenhammer T.R."/>
            <person name="Caufield P.W."/>
            <person name="Cui Y."/>
            <person name="Zhang H."/>
            <person name="O'Toole P.W."/>
        </authorList>
    </citation>
    <scope>NUCLEOTIDE SEQUENCE [LARGE SCALE GENOMIC DNA]</scope>
    <source>
        <strain evidence="2 3">DSM 7090</strain>
    </source>
</reference>
<keyword evidence="1" id="KW-0479">Metal-binding</keyword>
<dbReference type="PIRSF" id="PIRSF006615">
    <property type="entry name" value="Zn_crbxpep_Taq"/>
    <property type="match status" value="1"/>
</dbReference>
<keyword evidence="1" id="KW-0482">Metalloprotease</keyword>
<organism evidence="2 3">
    <name type="scientific">Lancefieldella rimae</name>
    <dbReference type="NCBI Taxonomy" id="1383"/>
    <lineage>
        <taxon>Bacteria</taxon>
        <taxon>Bacillati</taxon>
        <taxon>Actinomycetota</taxon>
        <taxon>Coriobacteriia</taxon>
        <taxon>Coriobacteriales</taxon>
        <taxon>Atopobiaceae</taxon>
        <taxon>Lancefieldella</taxon>
    </lineage>
</organism>
<dbReference type="GeneID" id="84904750"/>
<proteinExistence type="inferred from homology"/>
<accession>A0ABR5Q0N8</accession>
<keyword evidence="1" id="KW-0645">Protease</keyword>
<dbReference type="EMBL" id="JQCP01000002">
    <property type="protein sequence ID" value="KRO02523.1"/>
    <property type="molecule type" value="Genomic_DNA"/>
</dbReference>
<evidence type="ECO:0000256" key="1">
    <source>
        <dbReference type="PIRNR" id="PIRNR006615"/>
    </source>
</evidence>
<dbReference type="Pfam" id="PF02074">
    <property type="entry name" value="Peptidase_M32"/>
    <property type="match status" value="1"/>
</dbReference>
<name>A0ABR5Q0N8_9ACTN</name>
<comment type="caution">
    <text evidence="2">The sequence shown here is derived from an EMBL/GenBank/DDBJ whole genome shotgun (WGS) entry which is preliminary data.</text>
</comment>
<comment type="similarity">
    <text evidence="1">Belongs to the peptidase M32 family.</text>
</comment>
<dbReference type="Gene3D" id="1.10.1370.30">
    <property type="match status" value="1"/>
</dbReference>
<evidence type="ECO:0000313" key="2">
    <source>
        <dbReference type="EMBL" id="KRO02523.1"/>
    </source>
</evidence>
<comment type="function">
    <text evidence="1">Broad specificity carboxypetidase that releases amino acids sequentially from the C-terminus, including neutral, aromatic, polar and basic residues.</text>
</comment>
<dbReference type="InterPro" id="IPR001333">
    <property type="entry name" value="Peptidase_M32_Taq"/>
</dbReference>
<dbReference type="PANTHER" id="PTHR34217">
    <property type="entry name" value="METAL-DEPENDENT CARBOXYPEPTIDASE"/>
    <property type="match status" value="1"/>
</dbReference>
<keyword evidence="1 2" id="KW-0121">Carboxypeptidase</keyword>
<gene>
    <name evidence="2" type="ORF">IV60_GL000972</name>
</gene>